<accession>A0A137NTX4</accession>
<reference evidence="2 3" key="1">
    <citation type="journal article" date="2015" name="Genome Biol. Evol.">
        <title>Phylogenomic analyses indicate that early fungi evolved digesting cell walls of algal ancestors of land plants.</title>
        <authorList>
            <person name="Chang Y."/>
            <person name="Wang S."/>
            <person name="Sekimoto S."/>
            <person name="Aerts A.L."/>
            <person name="Choi C."/>
            <person name="Clum A."/>
            <person name="LaButti K.M."/>
            <person name="Lindquist E.A."/>
            <person name="Yee Ngan C."/>
            <person name="Ohm R.A."/>
            <person name="Salamov A.A."/>
            <person name="Grigoriev I.V."/>
            <person name="Spatafora J.W."/>
            <person name="Berbee M.L."/>
        </authorList>
    </citation>
    <scope>NUCLEOTIDE SEQUENCE [LARGE SCALE GENOMIC DNA]</scope>
    <source>
        <strain evidence="2 3">NRRL 28638</strain>
    </source>
</reference>
<name>A0A137NTX4_CONC2</name>
<feature type="non-terminal residue" evidence="2">
    <location>
        <position position="150"/>
    </location>
</feature>
<feature type="transmembrane region" description="Helical" evidence="1">
    <location>
        <begin position="12"/>
        <end position="31"/>
    </location>
</feature>
<keyword evidence="1" id="KW-1133">Transmembrane helix</keyword>
<gene>
    <name evidence="2" type="ORF">CONCODRAFT_12021</name>
</gene>
<keyword evidence="1" id="KW-0472">Membrane</keyword>
<keyword evidence="1" id="KW-0812">Transmembrane</keyword>
<evidence type="ECO:0000313" key="3">
    <source>
        <dbReference type="Proteomes" id="UP000070444"/>
    </source>
</evidence>
<dbReference type="AlphaFoldDB" id="A0A137NTX4"/>
<dbReference type="EMBL" id="KQ964756">
    <property type="protein sequence ID" value="KXN66192.1"/>
    <property type="molecule type" value="Genomic_DNA"/>
</dbReference>
<proteinExistence type="predicted"/>
<sequence>MDSGSNNSTKGIRFILIFFFVALISFNVIYYNTKKLSTIHEELTNIDRKITEMEILNANHRVIQFEKEKLAAQLKIEEQAKIKDVRPVDVNEPVEITRTSELLKSNFNYTNLRTSIWQTAPTKVEEKIEKLMGTWKQIPHWTYNFMGDNA</sequence>
<evidence type="ECO:0000313" key="2">
    <source>
        <dbReference type="EMBL" id="KXN66192.1"/>
    </source>
</evidence>
<protein>
    <submittedName>
        <fullName evidence="2">Uncharacterized protein</fullName>
    </submittedName>
</protein>
<keyword evidence="3" id="KW-1185">Reference proteome</keyword>
<dbReference type="Proteomes" id="UP000070444">
    <property type="component" value="Unassembled WGS sequence"/>
</dbReference>
<organism evidence="2 3">
    <name type="scientific">Conidiobolus coronatus (strain ATCC 28846 / CBS 209.66 / NRRL 28638)</name>
    <name type="common">Delacroixia coronata</name>
    <dbReference type="NCBI Taxonomy" id="796925"/>
    <lineage>
        <taxon>Eukaryota</taxon>
        <taxon>Fungi</taxon>
        <taxon>Fungi incertae sedis</taxon>
        <taxon>Zoopagomycota</taxon>
        <taxon>Entomophthoromycotina</taxon>
        <taxon>Entomophthoromycetes</taxon>
        <taxon>Entomophthorales</taxon>
        <taxon>Ancylistaceae</taxon>
        <taxon>Conidiobolus</taxon>
    </lineage>
</organism>
<evidence type="ECO:0000256" key="1">
    <source>
        <dbReference type="SAM" id="Phobius"/>
    </source>
</evidence>